<accession>A0A2Z6RH73</accession>
<name>A0A2Z6RH73_9GLOM</name>
<organism evidence="7 8">
    <name type="scientific">Rhizophagus clarus</name>
    <dbReference type="NCBI Taxonomy" id="94130"/>
    <lineage>
        <taxon>Eukaryota</taxon>
        <taxon>Fungi</taxon>
        <taxon>Fungi incertae sedis</taxon>
        <taxon>Mucoromycota</taxon>
        <taxon>Glomeromycotina</taxon>
        <taxon>Glomeromycetes</taxon>
        <taxon>Glomerales</taxon>
        <taxon>Glomeraceae</taxon>
        <taxon>Rhizophagus</taxon>
    </lineage>
</organism>
<keyword evidence="4 6" id="KW-1133">Transmembrane helix</keyword>
<dbReference type="GO" id="GO:0016020">
    <property type="term" value="C:membrane"/>
    <property type="evidence" value="ECO:0007669"/>
    <property type="project" value="UniProtKB-SubCell"/>
</dbReference>
<dbReference type="InterPro" id="IPR005016">
    <property type="entry name" value="TDE1/TMS"/>
</dbReference>
<dbReference type="Proteomes" id="UP000247702">
    <property type="component" value="Unassembled WGS sequence"/>
</dbReference>
<keyword evidence="8" id="KW-1185">Reference proteome</keyword>
<comment type="subcellular location">
    <subcellularLocation>
        <location evidence="1">Membrane</location>
        <topology evidence="1">Multi-pass membrane protein</topology>
    </subcellularLocation>
</comment>
<evidence type="ECO:0000256" key="1">
    <source>
        <dbReference type="ARBA" id="ARBA00004141"/>
    </source>
</evidence>
<keyword evidence="3 6" id="KW-0812">Transmembrane</keyword>
<keyword evidence="5 6" id="KW-0472">Membrane</keyword>
<reference evidence="7 8" key="1">
    <citation type="submission" date="2017-11" db="EMBL/GenBank/DDBJ databases">
        <title>The genome of Rhizophagus clarus HR1 reveals common genetic basis of auxotrophy among arbuscular mycorrhizal fungi.</title>
        <authorList>
            <person name="Kobayashi Y."/>
        </authorList>
    </citation>
    <scope>NUCLEOTIDE SEQUENCE [LARGE SCALE GENOMIC DNA]</scope>
    <source>
        <strain evidence="7 8">HR1</strain>
    </source>
</reference>
<comment type="similarity">
    <text evidence="2">Belongs to the TDE1 family.</text>
</comment>
<sequence length="101" mass="11294">MPASALDDDDDSHDDEKNGVAYNYGAFHLIFAAASMYVAMLLTDWNNIKTTGSEELVIIGQSIVAVWVKVVSSWICLLLYSWTLIGPVLMPERFEVILIDR</sequence>
<dbReference type="PANTHER" id="PTHR10383:SF9">
    <property type="entry name" value="SERINE INCORPORATOR, ISOFORM F"/>
    <property type="match status" value="1"/>
</dbReference>
<evidence type="ECO:0000256" key="6">
    <source>
        <dbReference type="SAM" id="Phobius"/>
    </source>
</evidence>
<protein>
    <submittedName>
        <fullName evidence="7">Uncharacterized protein</fullName>
    </submittedName>
</protein>
<comment type="caution">
    <text evidence="7">The sequence shown here is derived from an EMBL/GenBank/DDBJ whole genome shotgun (WGS) entry which is preliminary data.</text>
</comment>
<evidence type="ECO:0000256" key="3">
    <source>
        <dbReference type="ARBA" id="ARBA00022692"/>
    </source>
</evidence>
<dbReference type="Pfam" id="PF03348">
    <property type="entry name" value="Serinc"/>
    <property type="match status" value="1"/>
</dbReference>
<evidence type="ECO:0000313" key="8">
    <source>
        <dbReference type="Proteomes" id="UP000247702"/>
    </source>
</evidence>
<evidence type="ECO:0000256" key="2">
    <source>
        <dbReference type="ARBA" id="ARBA00006665"/>
    </source>
</evidence>
<evidence type="ECO:0000256" key="5">
    <source>
        <dbReference type="ARBA" id="ARBA00023136"/>
    </source>
</evidence>
<feature type="transmembrane region" description="Helical" evidence="6">
    <location>
        <begin position="20"/>
        <end position="42"/>
    </location>
</feature>
<gene>
    <name evidence="7" type="ORF">RclHR1_00420026</name>
</gene>
<dbReference type="EMBL" id="BEXD01003557">
    <property type="protein sequence ID" value="GBC01464.1"/>
    <property type="molecule type" value="Genomic_DNA"/>
</dbReference>
<dbReference type="PANTHER" id="PTHR10383">
    <property type="entry name" value="SERINE INCORPORATOR"/>
    <property type="match status" value="1"/>
</dbReference>
<proteinExistence type="inferred from homology"/>
<evidence type="ECO:0000256" key="4">
    <source>
        <dbReference type="ARBA" id="ARBA00022989"/>
    </source>
</evidence>
<feature type="transmembrane region" description="Helical" evidence="6">
    <location>
        <begin position="63"/>
        <end position="85"/>
    </location>
</feature>
<evidence type="ECO:0000313" key="7">
    <source>
        <dbReference type="EMBL" id="GBC01464.1"/>
    </source>
</evidence>
<dbReference type="AlphaFoldDB" id="A0A2Z6RH73"/>